<dbReference type="Proteomes" id="UP001151760">
    <property type="component" value="Unassembled WGS sequence"/>
</dbReference>
<name>A0ABQ5EF14_9ASTR</name>
<reference evidence="3" key="1">
    <citation type="journal article" date="2022" name="Int. J. Mol. Sci.">
        <title>Draft Genome of Tanacetum Coccineum: Genomic Comparison of Closely Related Tanacetum-Family Plants.</title>
        <authorList>
            <person name="Yamashiro T."/>
            <person name="Shiraishi A."/>
            <person name="Nakayama K."/>
            <person name="Satake H."/>
        </authorList>
    </citation>
    <scope>NUCLEOTIDE SEQUENCE</scope>
</reference>
<feature type="compositionally biased region" description="Basic residues" evidence="1">
    <location>
        <begin position="586"/>
        <end position="595"/>
    </location>
</feature>
<feature type="region of interest" description="Disordered" evidence="1">
    <location>
        <begin position="165"/>
        <end position="192"/>
    </location>
</feature>
<evidence type="ECO:0000256" key="1">
    <source>
        <dbReference type="SAM" id="MobiDB-lite"/>
    </source>
</evidence>
<organism evidence="3 4">
    <name type="scientific">Tanacetum coccineum</name>
    <dbReference type="NCBI Taxonomy" id="301880"/>
    <lineage>
        <taxon>Eukaryota</taxon>
        <taxon>Viridiplantae</taxon>
        <taxon>Streptophyta</taxon>
        <taxon>Embryophyta</taxon>
        <taxon>Tracheophyta</taxon>
        <taxon>Spermatophyta</taxon>
        <taxon>Magnoliopsida</taxon>
        <taxon>eudicotyledons</taxon>
        <taxon>Gunneridae</taxon>
        <taxon>Pentapetalae</taxon>
        <taxon>asterids</taxon>
        <taxon>campanulids</taxon>
        <taxon>Asterales</taxon>
        <taxon>Asteraceae</taxon>
        <taxon>Asteroideae</taxon>
        <taxon>Anthemideae</taxon>
        <taxon>Anthemidinae</taxon>
        <taxon>Tanacetum</taxon>
    </lineage>
</organism>
<reference evidence="3" key="2">
    <citation type="submission" date="2022-01" db="EMBL/GenBank/DDBJ databases">
        <authorList>
            <person name="Yamashiro T."/>
            <person name="Shiraishi A."/>
            <person name="Satake H."/>
            <person name="Nakayama K."/>
        </authorList>
    </citation>
    <scope>NUCLEOTIDE SEQUENCE</scope>
</reference>
<protein>
    <submittedName>
        <fullName evidence="3">Retrovirus-related pol polyprotein from transposon TNT 1-94</fullName>
    </submittedName>
</protein>
<dbReference type="PANTHER" id="PTHR31286:SF99">
    <property type="entry name" value="DUF4283 DOMAIN-CONTAINING PROTEIN"/>
    <property type="match status" value="1"/>
</dbReference>
<dbReference type="InterPro" id="IPR040256">
    <property type="entry name" value="At4g02000-like"/>
</dbReference>
<keyword evidence="4" id="KW-1185">Reference proteome</keyword>
<feature type="compositionally biased region" description="Acidic residues" evidence="1">
    <location>
        <begin position="320"/>
        <end position="343"/>
    </location>
</feature>
<feature type="region of interest" description="Disordered" evidence="1">
    <location>
        <begin position="556"/>
        <end position="634"/>
    </location>
</feature>
<evidence type="ECO:0000313" key="4">
    <source>
        <dbReference type="Proteomes" id="UP001151760"/>
    </source>
</evidence>
<feature type="compositionally biased region" description="Low complexity" evidence="1">
    <location>
        <begin position="603"/>
        <end position="626"/>
    </location>
</feature>
<dbReference type="EMBL" id="BQNB010016239">
    <property type="protein sequence ID" value="GJT49436.1"/>
    <property type="molecule type" value="Genomic_DNA"/>
</dbReference>
<dbReference type="PANTHER" id="PTHR31286">
    <property type="entry name" value="GLYCINE-RICH CELL WALL STRUCTURAL PROTEIN 1.8-LIKE"/>
    <property type="match status" value="1"/>
</dbReference>
<feature type="region of interest" description="Disordered" evidence="1">
    <location>
        <begin position="381"/>
        <end position="404"/>
    </location>
</feature>
<dbReference type="InterPro" id="IPR025558">
    <property type="entry name" value="DUF4283"/>
</dbReference>
<feature type="compositionally biased region" description="Basic residues" evidence="1">
    <location>
        <begin position="179"/>
        <end position="192"/>
    </location>
</feature>
<dbReference type="Pfam" id="PF14111">
    <property type="entry name" value="DUF4283"/>
    <property type="match status" value="1"/>
</dbReference>
<sequence length="1054" mass="118460">MQQFWYSIKKVQGTDSYEFLLANKKCTVNAEVFRTILDIYPRVEGVDFTDVPDDDTTLSFLINLGYKGPLDVQRENVDYPELIWEDIAYQIDHRKEKRSRRENMPYPRFTKIIINHFLKQHKSLTNLNYQHYRTIKDDGIVSRLNFVRIGSKGKKTVDDSQEIVDVSEVSEPEPEPKPTRKKTSSKRRVKKKVTLSADDNIISDDPDAALELDKSIRKTKAEETKATRKFHATHAMIMTEHVLESARRRKSGKVTSDPPKKVKSAPSLTPEEQEASNIMQALKEIVSTASSDRTGIKPGVPDEEKDITEEKVILERGDEQDSEYFDDDNDDVDKDDKDGDADDEGMIISVLHKMLMMKMSKLNPMRMISISDEEVTDAAKADAKKTSEVKDDAKKTELPPSSSSLSVSSGFGDQFLKLSFDSSWYPSMLGVPVSVISKPTVLTPVQESPLIAIVTTLPHPSVPKNQTPLVDLEQGFEKSASEILQIKREQVEKQHKLKFTIKSTDKAALKEYDLKSAVYRSMHANKSFNKNPANHLLYNALMEALIKDENAMDKGVTNTVKDHKRKNDDDEDDDDDNEDPPGGPNHGKKTKRRRTKDYESSKKPSSTKETSKGKAPSKGSKTSKSTPVKEPVEEPIAEVVMDDVGDDLVHDEDQPQDASKPKTTKTLNPDWFKQSPRPPNKLDWNNIEGYCYPFDLSKPLPLQGPPGHRTVVGDYFFNNDLEYLKTSDPEVTYFTSIMKTKVAEYVIKGIEDMVPTLWSTIKHVYDKDAEKNLMNTSSSIGVSTKSDDTMNEDTPVGVASAIKEGVTPYVVDMMVEMEKISSLEDIIVLESFPTLTMPVTTTAGNAPSKSSGNGINEVVLVDSIRAISERFANTAYGFFLGEKVAYPVVANYVRNTWGKYRLVCSMFSASTELFSFQFSSMDGLDAMLENGLWFIQNNSLILKKWHPDENLLKEDVSTVPVWVKLHGVPVTAFSEDALSAIATKLADVELKDNIVVAMPKITREGNYTCNVHVEYEWKPPKCSSCKVFRHIHEECPKNIGAGEKKTVMKPSQTS</sequence>
<accession>A0ABQ5EF14</accession>
<feature type="region of interest" description="Disordered" evidence="1">
    <location>
        <begin position="648"/>
        <end position="680"/>
    </location>
</feature>
<comment type="caution">
    <text evidence="3">The sequence shown here is derived from an EMBL/GenBank/DDBJ whole genome shotgun (WGS) entry which is preliminary data.</text>
</comment>
<evidence type="ECO:0000313" key="3">
    <source>
        <dbReference type="EMBL" id="GJT49436.1"/>
    </source>
</evidence>
<feature type="compositionally biased region" description="Basic and acidic residues" evidence="1">
    <location>
        <begin position="308"/>
        <end position="319"/>
    </location>
</feature>
<gene>
    <name evidence="3" type="ORF">Tco_0975593</name>
</gene>
<proteinExistence type="predicted"/>
<evidence type="ECO:0000259" key="2">
    <source>
        <dbReference type="Pfam" id="PF14111"/>
    </source>
</evidence>
<feature type="compositionally biased region" description="Basic and acidic residues" evidence="1">
    <location>
        <begin position="381"/>
        <end position="397"/>
    </location>
</feature>
<feature type="region of interest" description="Disordered" evidence="1">
    <location>
        <begin position="244"/>
        <end position="343"/>
    </location>
</feature>
<feature type="domain" description="DUF4283" evidence="2">
    <location>
        <begin position="869"/>
        <end position="951"/>
    </location>
</feature>
<feature type="compositionally biased region" description="Acidic residues" evidence="1">
    <location>
        <begin position="569"/>
        <end position="579"/>
    </location>
</feature>